<reference evidence="2" key="1">
    <citation type="submission" date="2021-09" db="EMBL/GenBank/DDBJ databases">
        <authorList>
            <consortium name="AG Swart"/>
            <person name="Singh M."/>
            <person name="Singh A."/>
            <person name="Seah K."/>
            <person name="Emmerich C."/>
        </authorList>
    </citation>
    <scope>NUCLEOTIDE SEQUENCE</scope>
    <source>
        <strain evidence="2">ATCC30299</strain>
    </source>
</reference>
<feature type="region of interest" description="Disordered" evidence="1">
    <location>
        <begin position="28"/>
        <end position="52"/>
    </location>
</feature>
<protein>
    <submittedName>
        <fullName evidence="2">Uncharacterized protein</fullName>
    </submittedName>
</protein>
<comment type="caution">
    <text evidence="2">The sequence shown here is derived from an EMBL/GenBank/DDBJ whole genome shotgun (WGS) entry which is preliminary data.</text>
</comment>
<dbReference type="AlphaFoldDB" id="A0AAU9IPW5"/>
<dbReference type="Proteomes" id="UP001162131">
    <property type="component" value="Unassembled WGS sequence"/>
</dbReference>
<organism evidence="2 3">
    <name type="scientific">Blepharisma stoltei</name>
    <dbReference type="NCBI Taxonomy" id="1481888"/>
    <lineage>
        <taxon>Eukaryota</taxon>
        <taxon>Sar</taxon>
        <taxon>Alveolata</taxon>
        <taxon>Ciliophora</taxon>
        <taxon>Postciliodesmatophora</taxon>
        <taxon>Heterotrichea</taxon>
        <taxon>Heterotrichida</taxon>
        <taxon>Blepharismidae</taxon>
        <taxon>Blepharisma</taxon>
    </lineage>
</organism>
<evidence type="ECO:0000313" key="2">
    <source>
        <dbReference type="EMBL" id="CAG9315523.1"/>
    </source>
</evidence>
<evidence type="ECO:0000256" key="1">
    <source>
        <dbReference type="SAM" id="MobiDB-lite"/>
    </source>
</evidence>
<feature type="compositionally biased region" description="Polar residues" evidence="1">
    <location>
        <begin position="33"/>
        <end position="45"/>
    </location>
</feature>
<accession>A0AAU9IPW5</accession>
<feature type="region of interest" description="Disordered" evidence="1">
    <location>
        <begin position="133"/>
        <end position="157"/>
    </location>
</feature>
<keyword evidence="3" id="KW-1185">Reference proteome</keyword>
<name>A0AAU9IPW5_9CILI</name>
<proteinExistence type="predicted"/>
<dbReference type="EMBL" id="CAJZBQ010000014">
    <property type="protein sequence ID" value="CAG9315523.1"/>
    <property type="molecule type" value="Genomic_DNA"/>
</dbReference>
<gene>
    <name evidence="2" type="ORF">BSTOLATCC_MIC14278</name>
</gene>
<sequence length="266" mass="29818">MDNSHSTQSLISAPSKWSWSYGVNEDAGPGSHNIPNTIGSQSYRYRNSPLPTIPKAEKGSKVYYSRSLSKEFYGAHSPPLNAYSPNVSLTEKGEVSVKFGSGKQRDLQFIDSYRDRSPGPIYRYKTSINQDTHIGSSFSRAPRDITPSATPAPNAYSPILRSHDSYATIKGTYSPDKVYARNYERYLKGRISPGPKYNVSDTKILKNTYMSKVGREAYEIKRELPGPGTYFAEPDLHNKSKSVSFGTGTRSVDVRNYGRSDEMYRF</sequence>
<evidence type="ECO:0000313" key="3">
    <source>
        <dbReference type="Proteomes" id="UP001162131"/>
    </source>
</evidence>